<evidence type="ECO:0000256" key="1">
    <source>
        <dbReference type="SAM" id="MobiDB-lite"/>
    </source>
</evidence>
<name>A0A7G9RD52_9ACTN</name>
<dbReference type="Pfam" id="PF05239">
    <property type="entry name" value="PRC"/>
    <property type="match status" value="1"/>
</dbReference>
<dbReference type="InterPro" id="IPR027275">
    <property type="entry name" value="PRC-brl_dom"/>
</dbReference>
<evidence type="ECO:0000313" key="3">
    <source>
        <dbReference type="EMBL" id="QNN53527.1"/>
    </source>
</evidence>
<organism evidence="3 4">
    <name type="scientific">Nocardioides mesophilus</name>
    <dbReference type="NCBI Taxonomy" id="433659"/>
    <lineage>
        <taxon>Bacteria</taxon>
        <taxon>Bacillati</taxon>
        <taxon>Actinomycetota</taxon>
        <taxon>Actinomycetes</taxon>
        <taxon>Propionibacteriales</taxon>
        <taxon>Nocardioidaceae</taxon>
        <taxon>Nocardioides</taxon>
    </lineage>
</organism>
<gene>
    <name evidence="3" type="ORF">H9L09_03580</name>
</gene>
<dbReference type="Gene3D" id="2.30.30.240">
    <property type="entry name" value="PRC-barrel domain"/>
    <property type="match status" value="2"/>
</dbReference>
<dbReference type="KEGG" id="nmes:H9L09_03580"/>
<accession>A0A7G9RD52</accession>
<sequence>MEARRTGASGGSSLLLSGLVGRPVVTADGRRIGRVKDLSVRLHVAHPVVHRLLVRANRRTTYLLPWEQVSATGTDPFTLPPGTDLPGAAVAATDLPLENDELLLARDVLDTEVVDLEGHRLSRVADVFLLRNEDGRLEVAAVDVGVGAVLRRIGLGLLAGRTRPVAVDWQELHLTSSRGHVVQLSTATAGFRQLHGDELAELLARLSTDKATDVMRSVAPERAAAAVHRSHPLTGRRLMHALGHEDAERLVRAAPSAQAADLTELRRHVSPVRRRRFRRTAGWRVRRPPARTPRPPGARAR</sequence>
<feature type="region of interest" description="Disordered" evidence="1">
    <location>
        <begin position="280"/>
        <end position="301"/>
    </location>
</feature>
<dbReference type="EMBL" id="CP060713">
    <property type="protein sequence ID" value="QNN53527.1"/>
    <property type="molecule type" value="Genomic_DNA"/>
</dbReference>
<evidence type="ECO:0000259" key="2">
    <source>
        <dbReference type="Pfam" id="PF05239"/>
    </source>
</evidence>
<protein>
    <submittedName>
        <fullName evidence="3">PRC-barrel domain-containing protein</fullName>
    </submittedName>
</protein>
<dbReference type="InterPro" id="IPR011033">
    <property type="entry name" value="PRC_barrel-like_sf"/>
</dbReference>
<keyword evidence="4" id="KW-1185">Reference proteome</keyword>
<dbReference type="SUPFAM" id="SSF50346">
    <property type="entry name" value="PRC-barrel domain"/>
    <property type="match status" value="1"/>
</dbReference>
<feature type="compositionally biased region" description="Basic residues" evidence="1">
    <location>
        <begin position="280"/>
        <end position="289"/>
    </location>
</feature>
<dbReference type="SUPFAM" id="SSF158791">
    <property type="entry name" value="MgtE N-terminal domain-like"/>
    <property type="match status" value="1"/>
</dbReference>
<dbReference type="Proteomes" id="UP000515947">
    <property type="component" value="Chromosome"/>
</dbReference>
<reference evidence="3 4" key="1">
    <citation type="submission" date="2020-08" db="EMBL/GenBank/DDBJ databases">
        <title>Genome sequence of Nocardioides mesophilus KACC 16243T.</title>
        <authorList>
            <person name="Hyun D.-W."/>
            <person name="Bae J.-W."/>
        </authorList>
    </citation>
    <scope>NUCLEOTIDE SEQUENCE [LARGE SCALE GENOMIC DNA]</scope>
    <source>
        <strain evidence="3 4">KACC 16243</strain>
    </source>
</reference>
<dbReference type="AlphaFoldDB" id="A0A7G9RD52"/>
<evidence type="ECO:0000313" key="4">
    <source>
        <dbReference type="Proteomes" id="UP000515947"/>
    </source>
</evidence>
<proteinExistence type="predicted"/>
<feature type="compositionally biased region" description="Pro residues" evidence="1">
    <location>
        <begin position="290"/>
        <end position="301"/>
    </location>
</feature>
<feature type="domain" description="PRC-barrel" evidence="2">
    <location>
        <begin position="17"/>
        <end position="75"/>
    </location>
</feature>